<feature type="compositionally biased region" description="Basic and acidic residues" evidence="1">
    <location>
        <begin position="78"/>
        <end position="88"/>
    </location>
</feature>
<evidence type="ECO:0000313" key="4">
    <source>
        <dbReference type="Proteomes" id="UP001162162"/>
    </source>
</evidence>
<feature type="domain" description="PiggyBac transposable element-derived protein" evidence="2">
    <location>
        <begin position="1"/>
        <end position="40"/>
    </location>
</feature>
<sequence>MGCVDTADMLKSYYAIERKSRKWWHRLFWHFLDTSIVNAFILFKKNAMSGLVGANSLKQPLGRRSQSPQSQNQFKTQIPKELRRDQSKHMSVHSSSRRCAHCSTAKTPHRTRWSCNVCNVGLCKTTIKNCFVEFHAV</sequence>
<organism evidence="3 4">
    <name type="scientific">Aromia moschata</name>
    <dbReference type="NCBI Taxonomy" id="1265417"/>
    <lineage>
        <taxon>Eukaryota</taxon>
        <taxon>Metazoa</taxon>
        <taxon>Ecdysozoa</taxon>
        <taxon>Arthropoda</taxon>
        <taxon>Hexapoda</taxon>
        <taxon>Insecta</taxon>
        <taxon>Pterygota</taxon>
        <taxon>Neoptera</taxon>
        <taxon>Endopterygota</taxon>
        <taxon>Coleoptera</taxon>
        <taxon>Polyphaga</taxon>
        <taxon>Cucujiformia</taxon>
        <taxon>Chrysomeloidea</taxon>
        <taxon>Cerambycidae</taxon>
        <taxon>Cerambycinae</taxon>
        <taxon>Callichromatini</taxon>
        <taxon>Aromia</taxon>
    </lineage>
</organism>
<evidence type="ECO:0000256" key="1">
    <source>
        <dbReference type="SAM" id="MobiDB-lite"/>
    </source>
</evidence>
<feature type="region of interest" description="Disordered" evidence="1">
    <location>
        <begin position="59"/>
        <end position="92"/>
    </location>
</feature>
<dbReference type="EMBL" id="JAPWTK010000126">
    <property type="protein sequence ID" value="KAJ8948967.1"/>
    <property type="molecule type" value="Genomic_DNA"/>
</dbReference>
<dbReference type="Pfam" id="PF13843">
    <property type="entry name" value="DDE_Tnp_1_7"/>
    <property type="match status" value="1"/>
</dbReference>
<evidence type="ECO:0000313" key="3">
    <source>
        <dbReference type="EMBL" id="KAJ8948967.1"/>
    </source>
</evidence>
<proteinExistence type="predicted"/>
<evidence type="ECO:0000259" key="2">
    <source>
        <dbReference type="Pfam" id="PF13843"/>
    </source>
</evidence>
<accession>A0AAV8YBF4</accession>
<protein>
    <recommendedName>
        <fullName evidence="2">PiggyBac transposable element-derived protein domain-containing protein</fullName>
    </recommendedName>
</protein>
<comment type="caution">
    <text evidence="3">The sequence shown here is derived from an EMBL/GenBank/DDBJ whole genome shotgun (WGS) entry which is preliminary data.</text>
</comment>
<gene>
    <name evidence="3" type="ORF">NQ318_022991</name>
</gene>
<dbReference type="InterPro" id="IPR029526">
    <property type="entry name" value="PGBD"/>
</dbReference>
<keyword evidence="4" id="KW-1185">Reference proteome</keyword>
<feature type="compositionally biased region" description="Polar residues" evidence="1">
    <location>
        <begin position="64"/>
        <end position="76"/>
    </location>
</feature>
<dbReference type="Proteomes" id="UP001162162">
    <property type="component" value="Unassembled WGS sequence"/>
</dbReference>
<dbReference type="PANTHER" id="PTHR46599">
    <property type="entry name" value="PIGGYBAC TRANSPOSABLE ELEMENT-DERIVED PROTEIN 4"/>
    <property type="match status" value="1"/>
</dbReference>
<dbReference type="AlphaFoldDB" id="A0AAV8YBF4"/>
<reference evidence="3" key="1">
    <citation type="journal article" date="2023" name="Insect Mol. Biol.">
        <title>Genome sequencing provides insights into the evolution of gene families encoding plant cell wall-degrading enzymes in longhorned beetles.</title>
        <authorList>
            <person name="Shin N.R."/>
            <person name="Okamura Y."/>
            <person name="Kirsch R."/>
            <person name="Pauchet Y."/>
        </authorList>
    </citation>
    <scope>NUCLEOTIDE SEQUENCE</scope>
    <source>
        <strain evidence="3">AMC_N1</strain>
    </source>
</reference>
<name>A0AAV8YBF4_9CUCU</name>
<dbReference type="PANTHER" id="PTHR46599:SF2">
    <property type="entry name" value="PIGGYBAC TRANSPOSABLE ELEMENT-DERIVED PROTEIN 4-LIKE"/>
    <property type="match status" value="1"/>
</dbReference>